<evidence type="ECO:0000256" key="2">
    <source>
        <dbReference type="SAM" id="MobiDB-lite"/>
    </source>
</evidence>
<reference evidence="3 4" key="1">
    <citation type="submission" date="2013-07" db="EMBL/GenBank/DDBJ databases">
        <title>Completed genome of Sphingomonas sanxanigenens NX02.</title>
        <authorList>
            <person name="Ma T."/>
            <person name="Huang H."/>
            <person name="Wu M."/>
            <person name="Li X."/>
            <person name="Li G."/>
        </authorList>
    </citation>
    <scope>NUCLEOTIDE SEQUENCE [LARGE SCALE GENOMIC DNA]</scope>
    <source>
        <strain evidence="3 4">NX02</strain>
    </source>
</reference>
<sequence>MDARAALDRIAEAYADPDDAAARLQAEGALVVRTIGADAPFAWLRAAGVCPVRLVPAPGAAPRGQRLMERLLDPALTETPLLMTRADADQAQLFAALRQRRRLGQPAPRHLHLLDLVHQGRPTSARYNAVRLAQTNAWLVSIGGRTVTDALLEQAAAEDADAIALLRQAGALCSADPPRLRGSEMLRMIGCAAILPPGELTPLIETVIAGADALPTLHGRRAFVAGSAQENDALYRQLEAEGFVLVGDDQDWGDRRLGAMPFTGMAPLSARKPSEEAAVTAAAAAASRAELVLHLSIEGDEAAPWQVSALARAVDQGIAVEPRRIRLNAPRPAQQKPAAAKAAAPPSHSRKSLESLAGFGAYQRSWFQEVRQQAAAGTPFAMVNANAPQEILRALDIPFVVNQWWASIVAAKQQTRRYRELLRSHDYPTDVEAYSAQGLAAAFDDDADQAPWGGLPKPDFVHAVVSSDATTGIFDAWAQETGAHLFLYERTVDPRSTIATRWWEELPDRWEEVLEPERIDLLVAELADVIATIEATTGRRFSHERFLEVMELVNEQEDYYRRTRDLIARTVPAPISIVDSMPATMVPQWHRGTVWARDAAKAFYTEVADRVAAGQGVVGQERVRLMWVGRGLWSDMAFYQRWEESHGAVFVWSMYLALAADGYIRRFDRGRDPMRALAARFLTMGDELRMPSWAGPWHVHEAETHQVDGAVALSDADPFVLEALKAAGIPVLELGVDNFALDPETAEALEARITAFIDGPAADRAGARRA</sequence>
<dbReference type="AlphaFoldDB" id="W0A909"/>
<gene>
    <name evidence="3" type="ORF">NX02_13580</name>
</gene>
<protein>
    <recommendedName>
        <fullName evidence="5">2-hydroxyglutaryl-CoA dehydratase</fullName>
    </recommendedName>
</protein>
<dbReference type="Gene3D" id="3.40.50.11890">
    <property type="match status" value="1"/>
</dbReference>
<dbReference type="PANTHER" id="PTHR30548:SF1">
    <property type="entry name" value="DEHYDRATASE SUBUNIT MJ0007-RELATED"/>
    <property type="match status" value="1"/>
</dbReference>
<dbReference type="EMBL" id="CP006644">
    <property type="protein sequence ID" value="AHE54409.1"/>
    <property type="molecule type" value="Genomic_DNA"/>
</dbReference>
<dbReference type="InterPro" id="IPR010327">
    <property type="entry name" value="FldB/FldC_alpha/beta"/>
</dbReference>
<organism evidence="3 4">
    <name type="scientific">Sphingomonas sanxanigenens DSM 19645 = NX02</name>
    <dbReference type="NCBI Taxonomy" id="1123269"/>
    <lineage>
        <taxon>Bacteria</taxon>
        <taxon>Pseudomonadati</taxon>
        <taxon>Pseudomonadota</taxon>
        <taxon>Alphaproteobacteria</taxon>
        <taxon>Sphingomonadales</taxon>
        <taxon>Sphingomonadaceae</taxon>
        <taxon>Sphingomonas</taxon>
    </lineage>
</organism>
<evidence type="ECO:0000313" key="4">
    <source>
        <dbReference type="Proteomes" id="UP000018851"/>
    </source>
</evidence>
<dbReference type="Proteomes" id="UP000018851">
    <property type="component" value="Chromosome"/>
</dbReference>
<comment type="similarity">
    <text evidence="1">Belongs to the FldB/FldC dehydratase alpha/beta subunit family.</text>
</comment>
<name>W0A909_9SPHN</name>
<dbReference type="OrthoDB" id="3175226at2"/>
<dbReference type="eggNOG" id="COG1775">
    <property type="taxonomic scope" value="Bacteria"/>
</dbReference>
<dbReference type="KEGG" id="ssan:NX02_13580"/>
<dbReference type="RefSeq" id="WP_025292614.1">
    <property type="nucleotide sequence ID" value="NZ_CP006644.1"/>
</dbReference>
<dbReference type="PATRIC" id="fig|1123269.5.peg.2646"/>
<dbReference type="PANTHER" id="PTHR30548">
    <property type="entry name" value="2-HYDROXYGLUTARYL-COA DEHYDRATASE, D-COMPONENT-RELATED"/>
    <property type="match status" value="1"/>
</dbReference>
<evidence type="ECO:0000256" key="1">
    <source>
        <dbReference type="ARBA" id="ARBA00005806"/>
    </source>
</evidence>
<feature type="region of interest" description="Disordered" evidence="2">
    <location>
        <begin position="327"/>
        <end position="350"/>
    </location>
</feature>
<proteinExistence type="inferred from homology"/>
<dbReference type="HOGENOM" id="CLU_347059_0_0_5"/>
<dbReference type="STRING" id="1123269.NX02_13580"/>
<evidence type="ECO:0000313" key="3">
    <source>
        <dbReference type="EMBL" id="AHE54409.1"/>
    </source>
</evidence>
<keyword evidence="4" id="KW-1185">Reference proteome</keyword>
<dbReference type="Gene3D" id="1.20.1270.370">
    <property type="match status" value="1"/>
</dbReference>
<feature type="compositionally biased region" description="Low complexity" evidence="2">
    <location>
        <begin position="329"/>
        <end position="346"/>
    </location>
</feature>
<dbReference type="Pfam" id="PF06050">
    <property type="entry name" value="HGD-D"/>
    <property type="match status" value="2"/>
</dbReference>
<dbReference type="Gene3D" id="3.40.50.11900">
    <property type="match status" value="1"/>
</dbReference>
<accession>W0A909</accession>
<evidence type="ECO:0008006" key="5">
    <source>
        <dbReference type="Google" id="ProtNLM"/>
    </source>
</evidence>